<dbReference type="EMBL" id="BSOS01000008">
    <property type="protein sequence ID" value="GLR66030.1"/>
    <property type="molecule type" value="Genomic_DNA"/>
</dbReference>
<accession>A0ABQ6A453</accession>
<keyword evidence="6 12" id="KW-0255">Endonuclease</keyword>
<protein>
    <recommendedName>
        <fullName evidence="10">Type I restriction enzyme endonuclease subunit</fullName>
        <shortName evidence="10">R protein</shortName>
        <ecNumber evidence="10">3.1.21.3</ecNumber>
    </recommendedName>
</protein>
<gene>
    <name evidence="12" type="primary">hsdR-1</name>
    <name evidence="12" type="ORF">GCM10010909_07080</name>
</gene>
<dbReference type="InterPro" id="IPR051268">
    <property type="entry name" value="Type-I_R_enzyme_R_subunit"/>
</dbReference>
<dbReference type="InterPro" id="IPR055180">
    <property type="entry name" value="HsdR_RecA-like_helicase_dom_2"/>
</dbReference>
<dbReference type="CDD" id="cd22332">
    <property type="entry name" value="HsdR_N"/>
    <property type="match status" value="1"/>
</dbReference>
<evidence type="ECO:0000313" key="13">
    <source>
        <dbReference type="Proteomes" id="UP001156641"/>
    </source>
</evidence>
<keyword evidence="9 10" id="KW-0238">DNA-binding</keyword>
<keyword evidence="4 10" id="KW-0547">Nucleotide-binding</keyword>
<sequence length="1020" mass="115670">MSNVGQIEKKTQARVVKLFREQLGYEYLGNWIDRADNRNIDEGLLRDFLKGRYDDALITRALYELQKTASDQARSLYEINRSVYDLLRYGVKVKAEVGEITKTVWLIDWAQPEANHFAIAEEVAVKPAGLDGGAKTYGKRPDIVLYVNGIALGVLELKRSTVSVSEGIRQNLDNQKKIFIQPFFTTMQLVMAGNDTEGLRYGTIETTEKYYLSWKEPSEVANPLDRALLQMCNKPRFLEMIHDFLVFDAGTKKTCRHNQYFGVRAAQRHVKRREGGIIWHTQGSGKSLTMVWLAKWIRENVKDARVVIITDRTELDEQIEKVFKGVNEEIVRSKSGADLIAKLNDTNPWLLCSLIHKFGGKEENEEATVKDYIAELRQALPTGFRPKGDIYVFVDECHRTQTGDLHRAMKAILPNAMFIGFTGTPLLKKDKETSLETFGPYIHTYKFDEAVHDGVVLDLRYEARDIDQNITSPAKIDQWFEAKTKGLTDIAKAQLKQRWGTMKKVLSSQSRLEKIVADILMDMATKDRLRSGYGNAMLVSASIYEACKLYELFDKTDLAGKCAIVTSYKPSPNDIKGQDSGEGLTEKLRKYEIYNKMLGGQDPEKFEKDVKKKFIDEPGQMKLLIVVDKLLTGFDAPSATYLYIDKHMQDHGLFQAICRVNRLDGEDKEYGYIVDYKDLFKSLETSIHDYTVGALEGYAKEDVVGLLSDRLGKARERLDEAREVINALCEPVEAKRDTAAYLKFFGCADTGDKAALKDAEPRRLALYKMTASLLRAYADIANEMNAAGYTDAEAAKIKAEVEHFEKVRTEVKLASGDYIDLKMYEPAMRHLIDTYIKAEESELISAFDNLSLIQLIVERGADAVNALPKGIRESHEAVAETIENNVRKLIIDESPINPKYYETMSDLLDALIEQRKMQAIDYKEYLAQIVALTKKAKNPAAGATYPITMNTAAKRALYDNLGKDEALAAAIDAAIRKTKKDDWRGNKFKEREVRNAIRVNLSDLAQVEFVFDLVRNQHEY</sequence>
<dbReference type="InterPro" id="IPR027417">
    <property type="entry name" value="P-loop_NTPase"/>
</dbReference>
<evidence type="ECO:0000256" key="8">
    <source>
        <dbReference type="ARBA" id="ARBA00022840"/>
    </source>
</evidence>
<evidence type="ECO:0000256" key="5">
    <source>
        <dbReference type="ARBA" id="ARBA00022747"/>
    </source>
</evidence>
<dbReference type="Pfam" id="PF18766">
    <property type="entry name" value="SWI2_SNF2"/>
    <property type="match status" value="1"/>
</dbReference>
<dbReference type="InterPro" id="IPR004473">
    <property type="entry name" value="Restrct_endonuc_typeI_HsdR"/>
</dbReference>
<dbReference type="CDD" id="cd18800">
    <property type="entry name" value="SF2_C_EcoR124I-like"/>
    <property type="match status" value="1"/>
</dbReference>
<dbReference type="InterPro" id="IPR014001">
    <property type="entry name" value="Helicase_ATP-bd"/>
</dbReference>
<organism evidence="12 13">
    <name type="scientific">Acidocella aquatica</name>
    <dbReference type="NCBI Taxonomy" id="1922313"/>
    <lineage>
        <taxon>Bacteria</taxon>
        <taxon>Pseudomonadati</taxon>
        <taxon>Pseudomonadota</taxon>
        <taxon>Alphaproteobacteria</taxon>
        <taxon>Acetobacterales</taxon>
        <taxon>Acidocellaceae</taxon>
        <taxon>Acidocella</taxon>
    </lineage>
</organism>
<proteinExistence type="inferred from homology"/>
<keyword evidence="13" id="KW-1185">Reference proteome</keyword>
<dbReference type="EC" id="3.1.21.3" evidence="10"/>
<dbReference type="Proteomes" id="UP001156641">
    <property type="component" value="Unassembled WGS sequence"/>
</dbReference>
<dbReference type="SMART" id="SM00487">
    <property type="entry name" value="DEXDc"/>
    <property type="match status" value="1"/>
</dbReference>
<comment type="caution">
    <text evidence="12">The sequence shown here is derived from an EMBL/GenBank/DDBJ whole genome shotgun (WGS) entry which is preliminary data.</text>
</comment>
<reference evidence="13" key="1">
    <citation type="journal article" date="2019" name="Int. J. Syst. Evol. Microbiol.">
        <title>The Global Catalogue of Microorganisms (GCM) 10K type strain sequencing project: providing services to taxonomists for standard genome sequencing and annotation.</title>
        <authorList>
            <consortium name="The Broad Institute Genomics Platform"/>
            <consortium name="The Broad Institute Genome Sequencing Center for Infectious Disease"/>
            <person name="Wu L."/>
            <person name="Ma J."/>
        </authorList>
    </citation>
    <scope>NUCLEOTIDE SEQUENCE [LARGE SCALE GENOMIC DNA]</scope>
    <source>
        <strain evidence="13">NBRC 112502</strain>
    </source>
</reference>
<dbReference type="CDD" id="cd18030">
    <property type="entry name" value="DEXHc_RE_I_HsdR"/>
    <property type="match status" value="1"/>
</dbReference>
<name>A0ABQ6A453_9PROT</name>
<dbReference type="SUPFAM" id="SSF52540">
    <property type="entry name" value="P-loop containing nucleoside triphosphate hydrolases"/>
    <property type="match status" value="2"/>
</dbReference>
<keyword evidence="7 10" id="KW-0378">Hydrolase</keyword>
<dbReference type="InterPro" id="IPR040980">
    <property type="entry name" value="SWI2_SNF2"/>
</dbReference>
<dbReference type="RefSeq" id="WP_284256614.1">
    <property type="nucleotide sequence ID" value="NZ_BSOS01000008.1"/>
</dbReference>
<dbReference type="PANTHER" id="PTHR30195:SF15">
    <property type="entry name" value="TYPE I RESTRICTION ENZYME HINDI ENDONUCLEASE SUBUNIT"/>
    <property type="match status" value="1"/>
</dbReference>
<dbReference type="GO" id="GO:0004519">
    <property type="term" value="F:endonuclease activity"/>
    <property type="evidence" value="ECO:0007669"/>
    <property type="project" value="UniProtKB-KW"/>
</dbReference>
<evidence type="ECO:0000313" key="12">
    <source>
        <dbReference type="EMBL" id="GLR66030.1"/>
    </source>
</evidence>
<evidence type="ECO:0000256" key="2">
    <source>
        <dbReference type="ARBA" id="ARBA00008598"/>
    </source>
</evidence>
<evidence type="ECO:0000256" key="9">
    <source>
        <dbReference type="ARBA" id="ARBA00023125"/>
    </source>
</evidence>
<dbReference type="Gene3D" id="3.40.50.300">
    <property type="entry name" value="P-loop containing nucleotide triphosphate hydrolases"/>
    <property type="match status" value="2"/>
</dbReference>
<dbReference type="Gene3D" id="3.90.1570.50">
    <property type="match status" value="1"/>
</dbReference>
<dbReference type="Pfam" id="PF22679">
    <property type="entry name" value="T1R_D3-like"/>
    <property type="match status" value="1"/>
</dbReference>
<dbReference type="InterPro" id="IPR007409">
    <property type="entry name" value="Restrct_endonuc_type1_HsdR_N"/>
</dbReference>
<evidence type="ECO:0000256" key="1">
    <source>
        <dbReference type="ARBA" id="ARBA00000851"/>
    </source>
</evidence>
<comment type="subunit">
    <text evidence="10">The type I restriction/modification system is composed of three polypeptides R, M and S.</text>
</comment>
<dbReference type="PROSITE" id="PS51192">
    <property type="entry name" value="HELICASE_ATP_BIND_1"/>
    <property type="match status" value="1"/>
</dbReference>
<comment type="similarity">
    <text evidence="2 10">Belongs to the HsdR family.</text>
</comment>
<comment type="catalytic activity">
    <reaction evidence="1 10">
        <text>Endonucleolytic cleavage of DNA to give random double-stranded fragments with terminal 5'-phosphates, ATP is simultaneously hydrolyzed.</text>
        <dbReference type="EC" id="3.1.21.3"/>
    </reaction>
</comment>
<keyword evidence="8 10" id="KW-0067">ATP-binding</keyword>
<dbReference type="Pfam" id="PF04313">
    <property type="entry name" value="HSDR_N"/>
    <property type="match status" value="1"/>
</dbReference>
<comment type="function">
    <text evidence="10">Subunit R is required for both nuclease and ATPase activities, but not for modification.</text>
</comment>
<feature type="domain" description="Helicase ATP-binding" evidence="11">
    <location>
        <begin position="267"/>
        <end position="443"/>
    </location>
</feature>
<evidence type="ECO:0000256" key="7">
    <source>
        <dbReference type="ARBA" id="ARBA00022801"/>
    </source>
</evidence>
<dbReference type="PANTHER" id="PTHR30195">
    <property type="entry name" value="TYPE I SITE-SPECIFIC DEOXYRIBONUCLEASE PROTEIN SUBUNIT M AND R"/>
    <property type="match status" value="1"/>
</dbReference>
<evidence type="ECO:0000259" key="11">
    <source>
        <dbReference type="PROSITE" id="PS51192"/>
    </source>
</evidence>
<keyword evidence="5 10" id="KW-0680">Restriction system</keyword>
<evidence type="ECO:0000256" key="10">
    <source>
        <dbReference type="RuleBase" id="RU364115"/>
    </source>
</evidence>
<evidence type="ECO:0000256" key="6">
    <source>
        <dbReference type="ARBA" id="ARBA00022759"/>
    </source>
</evidence>
<keyword evidence="3" id="KW-0540">Nuclease</keyword>
<evidence type="ECO:0000256" key="4">
    <source>
        <dbReference type="ARBA" id="ARBA00022741"/>
    </source>
</evidence>
<dbReference type="NCBIfam" id="TIGR00348">
    <property type="entry name" value="hsdR"/>
    <property type="match status" value="1"/>
</dbReference>
<evidence type="ECO:0000256" key="3">
    <source>
        <dbReference type="ARBA" id="ARBA00022722"/>
    </source>
</evidence>